<evidence type="ECO:0000256" key="3">
    <source>
        <dbReference type="SAM" id="SignalP"/>
    </source>
</evidence>
<dbReference type="Gene3D" id="3.60.110.10">
    <property type="entry name" value="Carbon-nitrogen hydrolase"/>
    <property type="match status" value="1"/>
</dbReference>
<gene>
    <name evidence="5" type="primary">Vnn1</name>
    <name evidence="5" type="ORF">CDAR_202041</name>
</gene>
<comment type="similarity">
    <text evidence="1">Belongs to the carbon-nitrogen hydrolase superfamily. BTD/VNN family.</text>
</comment>
<evidence type="ECO:0000313" key="6">
    <source>
        <dbReference type="Proteomes" id="UP001054837"/>
    </source>
</evidence>
<dbReference type="InterPro" id="IPR043957">
    <property type="entry name" value="Vanin_C"/>
</dbReference>
<dbReference type="PANTHER" id="PTHR10609:SF27">
    <property type="entry name" value="CN HYDROLASE DOMAIN-CONTAINING PROTEIN-RELATED"/>
    <property type="match status" value="1"/>
</dbReference>
<keyword evidence="6" id="KW-1185">Reference proteome</keyword>
<accession>A0AAV4PZF4</accession>
<evidence type="ECO:0000256" key="1">
    <source>
        <dbReference type="ARBA" id="ARBA00008225"/>
    </source>
</evidence>
<feature type="signal peptide" evidence="3">
    <location>
        <begin position="1"/>
        <end position="22"/>
    </location>
</feature>
<protein>
    <submittedName>
        <fullName evidence="5">Pantetheinase</fullName>
    </submittedName>
</protein>
<reference evidence="5 6" key="1">
    <citation type="submission" date="2021-06" db="EMBL/GenBank/DDBJ databases">
        <title>Caerostris darwini draft genome.</title>
        <authorList>
            <person name="Kono N."/>
            <person name="Arakawa K."/>
        </authorList>
    </citation>
    <scope>NUCLEOTIDE SEQUENCE [LARGE SCALE GENOMIC DNA]</scope>
</reference>
<sequence>MASGFKLLCLAVALHMSSIGLCADEKYYRAAVHEIRQYNDESSSGSELISKNMELYNQAADIASFENCDILVYAEKGLFPSKKSNSSWFIYYAEDVPSGNERANPCDEEEYSDRPILKNLSCIAQEHSLTVVATLIDIKKCIVSEDCERTTINYCVSNADECPEDGIYRFNTQVVFNNRGTLIARYYKAHPFFEEGITTPKYAANVYYKTNYGIFVSYIGFDFFFYDSVKGVEKPWINAVTYANWWFDHTPFNYFSVSNQQAWSMDNGVAVLSSDVHEPNLGSLGSGIYIPGKGALIYSYNPDGKSKLLISNVPKSNSLSDNESLNTKFYYIDEDGTGTELNGEEPRNFKSQCSIDVLGEETSSFTDYRCHKTEVHQYTFTKLNDTSGQIDTCSNGFCCSLSYAAESMNETFYFGVSGHRLKFYDTYWFGVQACFLARCEDVDGKQCRNFLLTSDTIFDDVEIKGSFETKHIYPHAMDTELRLTDRNEWKFDGVSSMSYESAKIFSWETHEILVFMGLYGRVSEQTDLKTISKMD</sequence>
<dbReference type="InterPro" id="IPR003010">
    <property type="entry name" value="C-N_Hydrolase"/>
</dbReference>
<organism evidence="5 6">
    <name type="scientific">Caerostris darwini</name>
    <dbReference type="NCBI Taxonomy" id="1538125"/>
    <lineage>
        <taxon>Eukaryota</taxon>
        <taxon>Metazoa</taxon>
        <taxon>Ecdysozoa</taxon>
        <taxon>Arthropoda</taxon>
        <taxon>Chelicerata</taxon>
        <taxon>Arachnida</taxon>
        <taxon>Araneae</taxon>
        <taxon>Araneomorphae</taxon>
        <taxon>Entelegynae</taxon>
        <taxon>Araneoidea</taxon>
        <taxon>Araneidae</taxon>
        <taxon>Caerostris</taxon>
    </lineage>
</organism>
<dbReference type="InterPro" id="IPR036526">
    <property type="entry name" value="C-N_Hydrolase_sf"/>
</dbReference>
<comment type="caution">
    <text evidence="5">The sequence shown here is derived from an EMBL/GenBank/DDBJ whole genome shotgun (WGS) entry which is preliminary data.</text>
</comment>
<dbReference type="PANTHER" id="PTHR10609">
    <property type="entry name" value="BIOTINIDASE-RELATED"/>
    <property type="match status" value="1"/>
</dbReference>
<dbReference type="EMBL" id="BPLQ01003534">
    <property type="protein sequence ID" value="GIY01160.1"/>
    <property type="molecule type" value="Genomic_DNA"/>
</dbReference>
<dbReference type="SUPFAM" id="SSF56317">
    <property type="entry name" value="Carbon-nitrogen hydrolase"/>
    <property type="match status" value="1"/>
</dbReference>
<dbReference type="InterPro" id="IPR040154">
    <property type="entry name" value="Biotinidase/VNN"/>
</dbReference>
<dbReference type="AlphaFoldDB" id="A0AAV4PZF4"/>
<dbReference type="PROSITE" id="PS50263">
    <property type="entry name" value="CN_HYDROLASE"/>
    <property type="match status" value="1"/>
</dbReference>
<proteinExistence type="inferred from homology"/>
<evidence type="ECO:0000313" key="5">
    <source>
        <dbReference type="EMBL" id="GIY01160.1"/>
    </source>
</evidence>
<evidence type="ECO:0000256" key="2">
    <source>
        <dbReference type="ARBA" id="ARBA00022801"/>
    </source>
</evidence>
<dbReference type="Pfam" id="PF19018">
    <property type="entry name" value="Vanin_C"/>
    <property type="match status" value="1"/>
</dbReference>
<dbReference type="Proteomes" id="UP001054837">
    <property type="component" value="Unassembled WGS sequence"/>
</dbReference>
<evidence type="ECO:0000259" key="4">
    <source>
        <dbReference type="PROSITE" id="PS50263"/>
    </source>
</evidence>
<dbReference type="GO" id="GO:0016787">
    <property type="term" value="F:hydrolase activity"/>
    <property type="evidence" value="ECO:0007669"/>
    <property type="project" value="UniProtKB-KW"/>
</dbReference>
<keyword evidence="2" id="KW-0378">Hydrolase</keyword>
<keyword evidence="3" id="KW-0732">Signal</keyword>
<dbReference type="Pfam" id="PF00795">
    <property type="entry name" value="CN_hydrolase"/>
    <property type="match status" value="1"/>
</dbReference>
<name>A0AAV4PZF4_9ARAC</name>
<feature type="chain" id="PRO_5043383040" evidence="3">
    <location>
        <begin position="23"/>
        <end position="535"/>
    </location>
</feature>
<feature type="domain" description="CN hydrolase" evidence="4">
    <location>
        <begin position="28"/>
        <end position="315"/>
    </location>
</feature>